<dbReference type="Pfam" id="PF12034">
    <property type="entry name" value="YfbK_C"/>
    <property type="match status" value="1"/>
</dbReference>
<dbReference type="HOGENOM" id="CLU_019123_2_2_9"/>
<gene>
    <name evidence="4" type="ORF">HMPREF9333_00952</name>
</gene>
<dbReference type="CDD" id="cd01465">
    <property type="entry name" value="vWA_subgroup"/>
    <property type="match status" value="1"/>
</dbReference>
<evidence type="ECO:0000259" key="3">
    <source>
        <dbReference type="PROSITE" id="PS50234"/>
    </source>
</evidence>
<dbReference type="SUPFAM" id="SSF53300">
    <property type="entry name" value="vWA-like"/>
    <property type="match status" value="1"/>
</dbReference>
<feature type="domain" description="VWFA" evidence="3">
    <location>
        <begin position="205"/>
        <end position="379"/>
    </location>
</feature>
<dbReference type="PATRIC" id="fig|679200.3.peg.1003"/>
<dbReference type="PROSITE" id="PS50234">
    <property type="entry name" value="VWFA"/>
    <property type="match status" value="1"/>
</dbReference>
<dbReference type="Pfam" id="PF00092">
    <property type="entry name" value="VWA"/>
    <property type="match status" value="1"/>
</dbReference>
<organism evidence="4 5">
    <name type="scientific">Johnsonella ignava ATCC 51276</name>
    <dbReference type="NCBI Taxonomy" id="679200"/>
    <lineage>
        <taxon>Bacteria</taxon>
        <taxon>Bacillati</taxon>
        <taxon>Bacillota</taxon>
        <taxon>Clostridia</taxon>
        <taxon>Lachnospirales</taxon>
        <taxon>Lachnospiraceae</taxon>
        <taxon>Johnsonella</taxon>
    </lineage>
</organism>
<protein>
    <recommendedName>
        <fullName evidence="3">VWFA domain-containing protein</fullName>
    </recommendedName>
</protein>
<dbReference type="eggNOG" id="COG2304">
    <property type="taxonomic scope" value="Bacteria"/>
</dbReference>
<evidence type="ECO:0000313" key="4">
    <source>
        <dbReference type="EMBL" id="EHI55909.1"/>
    </source>
</evidence>
<comment type="caution">
    <text evidence="4">The sequence shown here is derived from an EMBL/GenBank/DDBJ whole genome shotgun (WGS) entry which is preliminary data.</text>
</comment>
<keyword evidence="2" id="KW-0732">Signal</keyword>
<feature type="signal peptide" evidence="2">
    <location>
        <begin position="1"/>
        <end position="34"/>
    </location>
</feature>
<dbReference type="SMART" id="SM00327">
    <property type="entry name" value="VWA"/>
    <property type="match status" value="1"/>
</dbReference>
<dbReference type="PANTHER" id="PTHR10579">
    <property type="entry name" value="CALCIUM-ACTIVATED CHLORIDE CHANNEL REGULATOR"/>
    <property type="match status" value="1"/>
</dbReference>
<dbReference type="AlphaFoldDB" id="G5GHB2"/>
<dbReference type="InterPro" id="IPR051266">
    <property type="entry name" value="CLCR"/>
</dbReference>
<evidence type="ECO:0000313" key="5">
    <source>
        <dbReference type="Proteomes" id="UP000003011"/>
    </source>
</evidence>
<evidence type="ECO:0000256" key="2">
    <source>
        <dbReference type="SAM" id="SignalP"/>
    </source>
</evidence>
<feature type="region of interest" description="Disordered" evidence="1">
    <location>
        <begin position="40"/>
        <end position="83"/>
    </location>
</feature>
<dbReference type="PANTHER" id="PTHR10579:SF43">
    <property type="entry name" value="ZINC FINGER (C3HC4-TYPE RING FINGER) FAMILY PROTEIN"/>
    <property type="match status" value="1"/>
</dbReference>
<dbReference type="Proteomes" id="UP000003011">
    <property type="component" value="Unassembled WGS sequence"/>
</dbReference>
<feature type="compositionally biased region" description="Polar residues" evidence="1">
    <location>
        <begin position="42"/>
        <end position="55"/>
    </location>
</feature>
<dbReference type="InterPro" id="IPR022156">
    <property type="entry name" value="Uncharacterised_YfbK_N"/>
</dbReference>
<accession>G5GHB2</accession>
<sequence length="575" mass="63093">MKKELKKNCMSYLFKKVSALLLLVCLCLSTVAGCASKKADDTTLSSQDSGTNSKGMETKEDGSGERKNTKKTDKEAAKPEMNVGLANPYYAPSEDYNTEEYSVIKESGFTSTISNPLSTFAADVDTASYSLMRKKINEGVLPEPDAVRIEEMLNYFNYDYPQPKKEEPFSVTTEISDCPWNKDTQLMLIGLRAEEVDMSEAKPSNLVFLIDVSGSMDAPDKLPLVKKAFLLLTNQLKKGDKISIVTYASGDKVVLKGADGKDKDIINAAIEDLNAGGSTAGSKGIETAYDIAEKNFIEGGNNRVILATDGDLNVGITSEGELTRLISKKKESGIFLSVLGFGEGNIKDNKMQALADNGNGNYSYIDSIYEARKVLVSELGGTCHVVAKDTKFQVEFNPENIKGYRLIGYENRVMESEDFDNDKKDGGEIGSGHTVTVLYEIVPIDSPMEVGKDLKYGDKKKDSSKSSVSDELLTVNIRYKKPDEDTSSLLEYPIKKDSVNDRMSDNMSFASGVAEFGMLLRRSEYAGSSSYDNVLELIGNIKESDDSKDEFKLLVKKAKSIDTGSDSKKDDNDNR</sequence>
<dbReference type="InterPro" id="IPR002035">
    <property type="entry name" value="VWF_A"/>
</dbReference>
<evidence type="ECO:0000256" key="1">
    <source>
        <dbReference type="SAM" id="MobiDB-lite"/>
    </source>
</evidence>
<dbReference type="PROSITE" id="PS51257">
    <property type="entry name" value="PROKAR_LIPOPROTEIN"/>
    <property type="match status" value="1"/>
</dbReference>
<feature type="compositionally biased region" description="Basic and acidic residues" evidence="1">
    <location>
        <begin position="56"/>
        <end position="78"/>
    </location>
</feature>
<feature type="chain" id="PRO_5038563931" description="VWFA domain-containing protein" evidence="2">
    <location>
        <begin position="35"/>
        <end position="575"/>
    </location>
</feature>
<dbReference type="EMBL" id="ACZL01000015">
    <property type="protein sequence ID" value="EHI55909.1"/>
    <property type="molecule type" value="Genomic_DNA"/>
</dbReference>
<keyword evidence="5" id="KW-1185">Reference proteome</keyword>
<proteinExistence type="predicted"/>
<reference evidence="4 5" key="1">
    <citation type="submission" date="2011-08" db="EMBL/GenBank/DDBJ databases">
        <title>The Genome Sequence of Johnsonella ignava ATCC 51276.</title>
        <authorList>
            <consortium name="The Broad Institute Genome Sequencing Platform"/>
            <person name="Earl A."/>
            <person name="Ward D."/>
            <person name="Feldgarden M."/>
            <person name="Gevers D."/>
            <person name="Izard J."/>
            <person name="Blanton J.M."/>
            <person name="Baranova O.V."/>
            <person name="Dewhirst F.E."/>
            <person name="Young S.K."/>
            <person name="Zeng Q."/>
            <person name="Gargeya S."/>
            <person name="Fitzgerald M."/>
            <person name="Haas B."/>
            <person name="Abouelleil A."/>
            <person name="Alvarado L."/>
            <person name="Arachchi H.M."/>
            <person name="Berlin A."/>
            <person name="Brown A."/>
            <person name="Chapman S.B."/>
            <person name="Chen Z."/>
            <person name="Dunbar C."/>
            <person name="Freedman E."/>
            <person name="Gearin G."/>
            <person name="Gellesch M."/>
            <person name="Goldberg J."/>
            <person name="Griggs A."/>
            <person name="Gujja S."/>
            <person name="Heiman D."/>
            <person name="Howarth C."/>
            <person name="Larson L."/>
            <person name="Lui A."/>
            <person name="MacDonald P.J.P."/>
            <person name="Montmayeur A."/>
            <person name="Murphy C."/>
            <person name="Neiman D."/>
            <person name="Pearson M."/>
            <person name="Priest M."/>
            <person name="Roberts A."/>
            <person name="Saif S."/>
            <person name="Shea T."/>
            <person name="Shenoy N."/>
            <person name="Sisk P."/>
            <person name="Stolte C."/>
            <person name="Sykes S."/>
            <person name="Wortman J."/>
            <person name="Nusbaum C."/>
            <person name="Birren B."/>
        </authorList>
    </citation>
    <scope>NUCLEOTIDE SEQUENCE [LARGE SCALE GENOMIC DNA]</scope>
    <source>
        <strain evidence="4 5">ATCC 51276</strain>
    </source>
</reference>
<dbReference type="Gene3D" id="3.40.50.410">
    <property type="entry name" value="von Willebrand factor, type A domain"/>
    <property type="match status" value="1"/>
</dbReference>
<dbReference type="InterPro" id="IPR036465">
    <property type="entry name" value="vWFA_dom_sf"/>
</dbReference>
<dbReference type="InterPro" id="IPR021908">
    <property type="entry name" value="YfbK_C"/>
</dbReference>
<dbReference type="STRING" id="679200.HMPREF9333_00952"/>
<dbReference type="RefSeq" id="WP_005540273.1">
    <property type="nucleotide sequence ID" value="NZ_JH378831.1"/>
</dbReference>
<dbReference type="Pfam" id="PF12450">
    <property type="entry name" value="vWF_A"/>
    <property type="match status" value="1"/>
</dbReference>
<name>G5GHB2_9FIRM</name>